<gene>
    <name evidence="3" type="ORF">H6G97_35960</name>
</gene>
<dbReference type="SMART" id="SM00470">
    <property type="entry name" value="ParB"/>
    <property type="match status" value="1"/>
</dbReference>
<proteinExistence type="inferred from homology"/>
<dbReference type="InterPro" id="IPR041468">
    <property type="entry name" value="HTH_ParB/Spo0J"/>
</dbReference>
<name>A0ABR8DZJ9_9NOSO</name>
<dbReference type="CDD" id="cd16393">
    <property type="entry name" value="SPO0J_N"/>
    <property type="match status" value="1"/>
</dbReference>
<feature type="domain" description="ParB-like N-terminal" evidence="2">
    <location>
        <begin position="33"/>
        <end position="123"/>
    </location>
</feature>
<dbReference type="InterPro" id="IPR004437">
    <property type="entry name" value="ParB/RepB/Spo0J"/>
</dbReference>
<dbReference type="NCBIfam" id="TIGR00180">
    <property type="entry name" value="parB_part"/>
    <property type="match status" value="1"/>
</dbReference>
<organism evidence="3 4">
    <name type="scientific">Nostoc flagelliforme FACHB-838</name>
    <dbReference type="NCBI Taxonomy" id="2692904"/>
    <lineage>
        <taxon>Bacteria</taxon>
        <taxon>Bacillati</taxon>
        <taxon>Cyanobacteriota</taxon>
        <taxon>Cyanophyceae</taxon>
        <taxon>Nostocales</taxon>
        <taxon>Nostocaceae</taxon>
        <taxon>Nostoc</taxon>
    </lineage>
</organism>
<dbReference type="SUPFAM" id="SSF109709">
    <property type="entry name" value="KorB DNA-binding domain-like"/>
    <property type="match status" value="1"/>
</dbReference>
<dbReference type="InterPro" id="IPR050336">
    <property type="entry name" value="Chromosome_partition/occlusion"/>
</dbReference>
<dbReference type="PANTHER" id="PTHR33375">
    <property type="entry name" value="CHROMOSOME-PARTITIONING PROTEIN PARB-RELATED"/>
    <property type="match status" value="1"/>
</dbReference>
<dbReference type="EMBL" id="JACJSI010000176">
    <property type="protein sequence ID" value="MBD2534588.1"/>
    <property type="molecule type" value="Genomic_DNA"/>
</dbReference>
<keyword evidence="4" id="KW-1185">Reference proteome</keyword>
<dbReference type="RefSeq" id="WP_190945236.1">
    <property type="nucleotide sequence ID" value="NZ_JACJSI010000176.1"/>
</dbReference>
<dbReference type="Gene3D" id="3.90.1530.30">
    <property type="match status" value="1"/>
</dbReference>
<sequence length="334" mass="38203">MSQKRKSLDEGALEFFISKTPQSVNLPTTKADNSVPIESIRLPKQQPRRYFDLQKMQQLIASVKEHGILEPLLVRTVSEGQYELVAGERRYRAAQEIKLVNVPVVIRSLNDEEALQVALIENLQREDLNPVEETEGILQLLGIKLEQPVEKVISHLYRMYNEVKGNISTSNPNVRVSGEQEDPYTSNPSVRVKTESQVVQAIFDSLGLMTWESFVKNRLPLLNLPDDILETLRRGEIAYTKATAIARVRNELQRQSLLKKVVNEHLSLAQIREQINKLNEHEAVTPSSQEAPLKNRIDKAYQVIKKTKIWDDPQKQKRLEKLVSAIEALINEFN</sequence>
<evidence type="ECO:0000259" key="2">
    <source>
        <dbReference type="SMART" id="SM00470"/>
    </source>
</evidence>
<dbReference type="PANTHER" id="PTHR33375:SF7">
    <property type="entry name" value="CHROMOSOME 2-PARTITIONING PROTEIN PARB-RELATED"/>
    <property type="match status" value="1"/>
</dbReference>
<evidence type="ECO:0000313" key="3">
    <source>
        <dbReference type="EMBL" id="MBD2534588.1"/>
    </source>
</evidence>
<comment type="caution">
    <text evidence="3">The sequence shown here is derived from an EMBL/GenBank/DDBJ whole genome shotgun (WGS) entry which is preliminary data.</text>
</comment>
<reference evidence="3 4" key="1">
    <citation type="journal article" date="2020" name="ISME J.">
        <title>Comparative genomics reveals insights into cyanobacterial evolution and habitat adaptation.</title>
        <authorList>
            <person name="Chen M.Y."/>
            <person name="Teng W.K."/>
            <person name="Zhao L."/>
            <person name="Hu C.X."/>
            <person name="Zhou Y.K."/>
            <person name="Han B.P."/>
            <person name="Song L.R."/>
            <person name="Shu W.S."/>
        </authorList>
    </citation>
    <scope>NUCLEOTIDE SEQUENCE [LARGE SCALE GENOMIC DNA]</scope>
    <source>
        <strain evidence="3 4">FACHB-838</strain>
    </source>
</reference>
<accession>A0ABR8DZJ9</accession>
<dbReference type="Proteomes" id="UP000623440">
    <property type="component" value="Unassembled WGS sequence"/>
</dbReference>
<evidence type="ECO:0000313" key="4">
    <source>
        <dbReference type="Proteomes" id="UP000623440"/>
    </source>
</evidence>
<protein>
    <submittedName>
        <fullName evidence="3">ParB/RepB/Spo0J family partition protein</fullName>
    </submittedName>
</protein>
<dbReference type="Pfam" id="PF17762">
    <property type="entry name" value="HTH_ParB"/>
    <property type="match status" value="1"/>
</dbReference>
<dbReference type="Gene3D" id="1.10.10.2830">
    <property type="match status" value="1"/>
</dbReference>
<dbReference type="SUPFAM" id="SSF110849">
    <property type="entry name" value="ParB/Sulfiredoxin"/>
    <property type="match status" value="1"/>
</dbReference>
<dbReference type="InterPro" id="IPR036086">
    <property type="entry name" value="ParB/Sulfiredoxin_sf"/>
</dbReference>
<evidence type="ECO:0000256" key="1">
    <source>
        <dbReference type="ARBA" id="ARBA00006295"/>
    </source>
</evidence>
<comment type="similarity">
    <text evidence="1">Belongs to the ParB family.</text>
</comment>
<dbReference type="Pfam" id="PF02195">
    <property type="entry name" value="ParB_N"/>
    <property type="match status" value="1"/>
</dbReference>
<dbReference type="InterPro" id="IPR003115">
    <property type="entry name" value="ParB_N"/>
</dbReference>